<dbReference type="SUPFAM" id="SSF54001">
    <property type="entry name" value="Cysteine proteinases"/>
    <property type="match status" value="1"/>
</dbReference>
<dbReference type="Pfam" id="PF00927">
    <property type="entry name" value="Transglut_C"/>
    <property type="match status" value="2"/>
</dbReference>
<dbReference type="InterPro" id="IPR002931">
    <property type="entry name" value="Transglutaminase-like"/>
</dbReference>
<evidence type="ECO:0000259" key="2">
    <source>
        <dbReference type="SMART" id="SM00460"/>
    </source>
</evidence>
<organism evidence="3 4">
    <name type="scientific">Dimorphilus gyrociliatus</name>
    <dbReference type="NCBI Taxonomy" id="2664684"/>
    <lineage>
        <taxon>Eukaryota</taxon>
        <taxon>Metazoa</taxon>
        <taxon>Spiralia</taxon>
        <taxon>Lophotrochozoa</taxon>
        <taxon>Annelida</taxon>
        <taxon>Polychaeta</taxon>
        <taxon>Polychaeta incertae sedis</taxon>
        <taxon>Dinophilidae</taxon>
        <taxon>Dimorphilus</taxon>
    </lineage>
</organism>
<dbReference type="Pfam" id="PF01841">
    <property type="entry name" value="Transglut_core"/>
    <property type="match status" value="1"/>
</dbReference>
<keyword evidence="4" id="KW-1185">Reference proteome</keyword>
<dbReference type="GO" id="GO:0003810">
    <property type="term" value="F:protein-glutamine gamma-glutamyltransferase activity"/>
    <property type="evidence" value="ECO:0007669"/>
    <property type="project" value="InterPro"/>
</dbReference>
<dbReference type="PANTHER" id="PTHR11590">
    <property type="entry name" value="PROTEIN-GLUTAMINE GAMMA-GLUTAMYLTRANSFERASE"/>
    <property type="match status" value="1"/>
</dbReference>
<dbReference type="Proteomes" id="UP000549394">
    <property type="component" value="Unassembled WGS sequence"/>
</dbReference>
<dbReference type="InterPro" id="IPR036238">
    <property type="entry name" value="Transglutaminase_C_sf"/>
</dbReference>
<dbReference type="PANTHER" id="PTHR11590:SF40">
    <property type="entry name" value="HEMOCYTE PROTEIN-GLUTAMINE GAMMA-GLUTAMYLTRANSFERASE-LIKE PROTEIN"/>
    <property type="match status" value="1"/>
</dbReference>
<protein>
    <submittedName>
        <fullName evidence="3">DgyrCDS4990</fullName>
    </submittedName>
</protein>
<dbReference type="Gene3D" id="3.90.260.10">
    <property type="entry name" value="Transglutaminase-like"/>
    <property type="match status" value="1"/>
</dbReference>
<feature type="domain" description="Transglutaminase-like" evidence="2">
    <location>
        <begin position="331"/>
        <end position="424"/>
    </location>
</feature>
<comment type="similarity">
    <text evidence="1">Belongs to the transglutaminase superfamily. Transglutaminase family.</text>
</comment>
<dbReference type="InterPro" id="IPR014756">
    <property type="entry name" value="Ig_E-set"/>
</dbReference>
<dbReference type="PIRSF" id="PIRSF000459">
    <property type="entry name" value="TGM_EBP42"/>
    <property type="match status" value="1"/>
</dbReference>
<dbReference type="InterPro" id="IPR013783">
    <property type="entry name" value="Ig-like_fold"/>
</dbReference>
<reference evidence="3 4" key="1">
    <citation type="submission" date="2020-08" db="EMBL/GenBank/DDBJ databases">
        <authorList>
            <person name="Hejnol A."/>
        </authorList>
    </citation>
    <scope>NUCLEOTIDE SEQUENCE [LARGE SCALE GENOMIC DNA]</scope>
</reference>
<sequence length="764" mass="85120">MIQKVYKFNKVMTGSTSPDGKVSETESSCPPLATGRLTAVRSCDPPKGWSVNDYTNYEGIETETVLVKDVILNVHKNTLDHKTHNYELTWAIKWENGTSDPATLIVRRGQSFDISVEFNRPLTEEDEAAVVLEIGDAPRYSKGTSVPMSFNLGMRRCKWGVDVLSTDGNIVNLRLNSPPDCVIGSWNLKIDTLRLNEELKSVYSYKHKVHIIIIGNPFCQYDSLYLDNEMEREEHLLSETGGILTGSEFQPGIRPWKFSQYETPVLTSALKLLETVDINSRGDVIAICRALTPLICERVVETRFDGKYQGSTAPTAWLSTISILEKWLEKEEKVRYAQCSVVSAVLSSIFKSLGIVTRLVTGFSVAHDLDSYKTLDFHWDEKGSAMSNLDSDFIWSYRVWLECYFARRDLPKGMGGWQMVDPLPRHMSISTGYAGPISVCALKKGLAYAPFGTDCAFGSLNADVVHWLRRQDGGWMKRVEKDTLANSIGICQRNPKGVTVLDKTHKHVLPLQVDISANYKFSIGSEEKRASVRSANLPCARTQLDMSSVNEIEDVKIEASVPEDLIAGAPFDVTITVQNCSRSVRNVTLTIAVLSVYYTGIRKAVNKQRVYDIELPAIKAETLTLHLTYEDYIYTLTDHLCFDVAVRASVQQTGQQYAHVQRGRLKSPELSIKIPPLVRVGVPCNLSIELENTLPVALTQCEWRVEGPGGLIEIISCRDVESYERVSTTVNMVPVHSGVKSLLASFHSAQLTGVTGIADVKIQA</sequence>
<dbReference type="InterPro" id="IPR001102">
    <property type="entry name" value="Transglutaminase_N"/>
</dbReference>
<dbReference type="InterPro" id="IPR023608">
    <property type="entry name" value="Transglutaminase_animal"/>
</dbReference>
<dbReference type="Gene3D" id="2.60.40.10">
    <property type="entry name" value="Immunoglobulins"/>
    <property type="match status" value="3"/>
</dbReference>
<dbReference type="SUPFAM" id="SSF49309">
    <property type="entry name" value="Transglutaminase, two C-terminal domains"/>
    <property type="match status" value="2"/>
</dbReference>
<dbReference type="InterPro" id="IPR036985">
    <property type="entry name" value="Transglutaminase-like_sf"/>
</dbReference>
<dbReference type="InterPro" id="IPR008958">
    <property type="entry name" value="Transglutaminase_C"/>
</dbReference>
<dbReference type="EMBL" id="CAJFCJ010000006">
    <property type="protein sequence ID" value="CAD5116056.1"/>
    <property type="molecule type" value="Genomic_DNA"/>
</dbReference>
<gene>
    <name evidence="3" type="ORF">DGYR_LOCUS4722</name>
</gene>
<dbReference type="AlphaFoldDB" id="A0A7I8VKS9"/>
<evidence type="ECO:0000313" key="3">
    <source>
        <dbReference type="EMBL" id="CAD5116056.1"/>
    </source>
</evidence>
<dbReference type="SUPFAM" id="SSF81296">
    <property type="entry name" value="E set domains"/>
    <property type="match status" value="1"/>
</dbReference>
<dbReference type="Pfam" id="PF00868">
    <property type="entry name" value="Transglut_N"/>
    <property type="match status" value="1"/>
</dbReference>
<name>A0A7I8VKS9_9ANNE</name>
<evidence type="ECO:0000256" key="1">
    <source>
        <dbReference type="ARBA" id="ARBA00005968"/>
    </source>
</evidence>
<accession>A0A7I8VKS9</accession>
<dbReference type="SMART" id="SM00460">
    <property type="entry name" value="TGc"/>
    <property type="match status" value="1"/>
</dbReference>
<dbReference type="InterPro" id="IPR050779">
    <property type="entry name" value="Transglutaminase"/>
</dbReference>
<dbReference type="InterPro" id="IPR038765">
    <property type="entry name" value="Papain-like_cys_pep_sf"/>
</dbReference>
<dbReference type="OrthoDB" id="437511at2759"/>
<proteinExistence type="inferred from homology"/>
<comment type="caution">
    <text evidence="3">The sequence shown here is derived from an EMBL/GenBank/DDBJ whole genome shotgun (WGS) entry which is preliminary data.</text>
</comment>
<evidence type="ECO:0000313" key="4">
    <source>
        <dbReference type="Proteomes" id="UP000549394"/>
    </source>
</evidence>